<reference evidence="11 12" key="1">
    <citation type="submission" date="2018-05" db="EMBL/GenBank/DDBJ databases">
        <title>Whole genome sequencing for identification of molecular markers to develop diagnostic detection tools for the regulated plant pathogen Lachnellula willkommii.</title>
        <authorList>
            <person name="Giroux E."/>
            <person name="Bilodeau G."/>
        </authorList>
    </citation>
    <scope>NUCLEOTIDE SEQUENCE [LARGE SCALE GENOMIC DNA]</scope>
    <source>
        <strain evidence="11 12">CBS 625.97</strain>
    </source>
</reference>
<feature type="region of interest" description="Disordered" evidence="10">
    <location>
        <begin position="171"/>
        <end position="202"/>
    </location>
</feature>
<keyword evidence="12" id="KW-1185">Reference proteome</keyword>
<dbReference type="PANTHER" id="PTHR15441">
    <property type="entry name" value="RIBONUCLEASE P PROTEIN SUBUNIT P14"/>
    <property type="match status" value="1"/>
</dbReference>
<accession>A0A7D8UVZ5</accession>
<dbReference type="GO" id="GO:0033204">
    <property type="term" value="F:ribonuclease P RNA binding"/>
    <property type="evidence" value="ECO:0007669"/>
    <property type="project" value="TreeGrafter"/>
</dbReference>
<dbReference type="Proteomes" id="UP000481288">
    <property type="component" value="Unassembled WGS sequence"/>
</dbReference>
<dbReference type="GO" id="GO:0001682">
    <property type="term" value="P:tRNA 5'-leader removal"/>
    <property type="evidence" value="ECO:0007669"/>
    <property type="project" value="InterPro"/>
</dbReference>
<dbReference type="InterPro" id="IPR002759">
    <property type="entry name" value="Pop5/Rpp14/Rnp2-like"/>
</dbReference>
<proteinExistence type="inferred from homology"/>
<dbReference type="PANTHER" id="PTHR15441:SF2">
    <property type="entry name" value="RIBONUCLEASE P_MRP PROTEIN SUBUNIT POP5"/>
    <property type="match status" value="1"/>
</dbReference>
<comment type="subcellular location">
    <subcellularLocation>
        <location evidence="2">Nucleus</location>
    </subcellularLocation>
</comment>
<dbReference type="GO" id="GO:0000172">
    <property type="term" value="C:ribonuclease MRP complex"/>
    <property type="evidence" value="ECO:0007669"/>
    <property type="project" value="TreeGrafter"/>
</dbReference>
<evidence type="ECO:0000256" key="2">
    <source>
        <dbReference type="ARBA" id="ARBA00004123"/>
    </source>
</evidence>
<evidence type="ECO:0000256" key="9">
    <source>
        <dbReference type="ARBA" id="ARBA00055200"/>
    </source>
</evidence>
<dbReference type="SUPFAM" id="SSF160350">
    <property type="entry name" value="Rnp2-like"/>
    <property type="match status" value="1"/>
</dbReference>
<dbReference type="InterPro" id="IPR038085">
    <property type="entry name" value="Rnp2-like_sf"/>
</dbReference>
<comment type="similarity">
    <text evidence="3">Belongs to the eukaryotic/archaeal RNase P protein component 2 family.</text>
</comment>
<dbReference type="GO" id="GO:0004526">
    <property type="term" value="F:ribonuclease P activity"/>
    <property type="evidence" value="ECO:0007669"/>
    <property type="project" value="UniProtKB-EC"/>
</dbReference>
<evidence type="ECO:0000256" key="7">
    <source>
        <dbReference type="ARBA" id="ARBA00023242"/>
    </source>
</evidence>
<evidence type="ECO:0000256" key="4">
    <source>
        <dbReference type="ARBA" id="ARBA00012179"/>
    </source>
</evidence>
<keyword evidence="7" id="KW-0539">Nucleus</keyword>
<comment type="caution">
    <text evidence="11">The sequence shown here is derived from an EMBL/GenBank/DDBJ whole genome shotgun (WGS) entry which is preliminary data.</text>
</comment>
<evidence type="ECO:0000313" key="11">
    <source>
        <dbReference type="EMBL" id="TVY56845.1"/>
    </source>
</evidence>
<sequence>MVRIKNRYLLVNILYPELEKGASKTEIPDVISFNQPTTNALSPQILLRGIRAGVAELFGDYGSGTIAISASTSNVVEAVNQAPVKYFSPATSTFILRVSRDHYRIAWAALSFMNSVPIKNGKNCVFRVVRVSGTIRKAEEEAIRRAKEIVVKARREAGETGESTLDKIFEKAEHGPAESTKDVLMVDGSDGEEEEYGSDGDG</sequence>
<dbReference type="GO" id="GO:0030681">
    <property type="term" value="C:multimeric ribonuclease P complex"/>
    <property type="evidence" value="ECO:0007669"/>
    <property type="project" value="TreeGrafter"/>
</dbReference>
<keyword evidence="5" id="KW-0819">tRNA processing</keyword>
<evidence type="ECO:0000256" key="5">
    <source>
        <dbReference type="ARBA" id="ARBA00022694"/>
    </source>
</evidence>
<dbReference type="EMBL" id="QGMG01000129">
    <property type="protein sequence ID" value="TVY56845.1"/>
    <property type="molecule type" value="Genomic_DNA"/>
</dbReference>
<name>A0A7D8UVZ5_9HELO</name>
<gene>
    <name evidence="11" type="ORF">LCER1_G001185</name>
</gene>
<feature type="compositionally biased region" description="Basic and acidic residues" evidence="10">
    <location>
        <begin position="171"/>
        <end position="181"/>
    </location>
</feature>
<dbReference type="Pfam" id="PF01900">
    <property type="entry name" value="RNase_P_Rpp14"/>
    <property type="match status" value="1"/>
</dbReference>
<feature type="compositionally biased region" description="Acidic residues" evidence="10">
    <location>
        <begin position="189"/>
        <end position="202"/>
    </location>
</feature>
<evidence type="ECO:0000256" key="8">
    <source>
        <dbReference type="ARBA" id="ARBA00044198"/>
    </source>
</evidence>
<dbReference type="GO" id="GO:0005730">
    <property type="term" value="C:nucleolus"/>
    <property type="evidence" value="ECO:0007669"/>
    <property type="project" value="TreeGrafter"/>
</dbReference>
<comment type="catalytic activity">
    <reaction evidence="1">
        <text>Endonucleolytic cleavage of RNA, removing 5'-extranucleotides from tRNA precursor.</text>
        <dbReference type="EC" id="3.1.26.5"/>
    </reaction>
</comment>
<dbReference type="FunFam" id="3.30.70.3250:FF:000004">
    <property type="entry name" value="Ribonuclease P/MRP protein subunit POP5"/>
    <property type="match status" value="1"/>
</dbReference>
<protein>
    <recommendedName>
        <fullName evidence="8">Ribonuclease P/MRP protein subunit POP5</fullName>
        <ecNumber evidence="4">3.1.26.5</ecNumber>
    </recommendedName>
</protein>
<comment type="function">
    <text evidence="9">Component of ribonuclease P, a protein complex that generates mature tRNA molecules by cleaving their 5'-ends. Also a component of RNase MRP, which cleaves pre-rRNA sequences.</text>
</comment>
<evidence type="ECO:0000256" key="1">
    <source>
        <dbReference type="ARBA" id="ARBA00000928"/>
    </source>
</evidence>
<keyword evidence="6" id="KW-0378">Hydrolase</keyword>
<dbReference type="EC" id="3.1.26.5" evidence="4"/>
<organism evidence="11 12">
    <name type="scientific">Lachnellula cervina</name>
    <dbReference type="NCBI Taxonomy" id="1316786"/>
    <lineage>
        <taxon>Eukaryota</taxon>
        <taxon>Fungi</taxon>
        <taxon>Dikarya</taxon>
        <taxon>Ascomycota</taxon>
        <taxon>Pezizomycotina</taxon>
        <taxon>Leotiomycetes</taxon>
        <taxon>Helotiales</taxon>
        <taxon>Lachnaceae</taxon>
        <taxon>Lachnellula</taxon>
    </lineage>
</organism>
<evidence type="ECO:0000256" key="3">
    <source>
        <dbReference type="ARBA" id="ARBA00010800"/>
    </source>
</evidence>
<dbReference type="OrthoDB" id="24745at2759"/>
<dbReference type="GO" id="GO:0000460">
    <property type="term" value="P:maturation of 5.8S rRNA"/>
    <property type="evidence" value="ECO:0007669"/>
    <property type="project" value="UniProtKB-ARBA"/>
</dbReference>
<dbReference type="Gene3D" id="3.30.70.3250">
    <property type="entry name" value="Ribonuclease P, Pop5 subunit"/>
    <property type="match status" value="1"/>
</dbReference>
<dbReference type="AlphaFoldDB" id="A0A7D8UVZ5"/>
<evidence type="ECO:0000256" key="10">
    <source>
        <dbReference type="SAM" id="MobiDB-lite"/>
    </source>
</evidence>
<evidence type="ECO:0000256" key="6">
    <source>
        <dbReference type="ARBA" id="ARBA00022801"/>
    </source>
</evidence>
<evidence type="ECO:0000313" key="12">
    <source>
        <dbReference type="Proteomes" id="UP000481288"/>
    </source>
</evidence>